<sequence>MTSNIHEFTTLQDQIEYLLNGNVVLVASPNFYQGAWVRINNEWSKLYSWCNNDEKEDCFDCVQIRQNSITNTIYLQNVSCIQQSQYICEVIENANNINDEQLALALSSSGDDSSNKDLNNILFYGGIAADIITLIIITIILTSSNDNHRVFLFVVD</sequence>
<keyword evidence="1" id="KW-0812">Transmembrane</keyword>
<dbReference type="Proteomes" id="UP000663854">
    <property type="component" value="Unassembled WGS sequence"/>
</dbReference>
<protein>
    <recommendedName>
        <fullName evidence="6">C-type lectin domain-containing protein</fullName>
    </recommendedName>
</protein>
<evidence type="ECO:0000313" key="3">
    <source>
        <dbReference type="EMBL" id="CAF1595082.1"/>
    </source>
</evidence>
<dbReference type="EMBL" id="CAJNOL010004806">
    <property type="protein sequence ID" value="CAF1595082.1"/>
    <property type="molecule type" value="Genomic_DNA"/>
</dbReference>
<evidence type="ECO:0000256" key="1">
    <source>
        <dbReference type="SAM" id="Phobius"/>
    </source>
</evidence>
<gene>
    <name evidence="3" type="ORF">JXQ802_LOCUS47642</name>
    <name evidence="2" type="ORF">PYM288_LOCUS31732</name>
</gene>
<keyword evidence="1" id="KW-1133">Transmembrane helix</keyword>
<organism evidence="2 4">
    <name type="scientific">Rotaria sordida</name>
    <dbReference type="NCBI Taxonomy" id="392033"/>
    <lineage>
        <taxon>Eukaryota</taxon>
        <taxon>Metazoa</taxon>
        <taxon>Spiralia</taxon>
        <taxon>Gnathifera</taxon>
        <taxon>Rotifera</taxon>
        <taxon>Eurotatoria</taxon>
        <taxon>Bdelloidea</taxon>
        <taxon>Philodinida</taxon>
        <taxon>Philodinidae</taxon>
        <taxon>Rotaria</taxon>
    </lineage>
</organism>
<evidence type="ECO:0000313" key="4">
    <source>
        <dbReference type="Proteomes" id="UP000663854"/>
    </source>
</evidence>
<proteinExistence type="predicted"/>
<dbReference type="Proteomes" id="UP000663870">
    <property type="component" value="Unassembled WGS sequence"/>
</dbReference>
<evidence type="ECO:0000313" key="2">
    <source>
        <dbReference type="EMBL" id="CAF1337629.1"/>
    </source>
</evidence>
<feature type="transmembrane region" description="Helical" evidence="1">
    <location>
        <begin position="121"/>
        <end position="141"/>
    </location>
</feature>
<keyword evidence="1" id="KW-0472">Membrane</keyword>
<comment type="caution">
    <text evidence="2">The sequence shown here is derived from an EMBL/GenBank/DDBJ whole genome shotgun (WGS) entry which is preliminary data.</text>
</comment>
<name>A0A815GCK3_9BILA</name>
<evidence type="ECO:0000313" key="5">
    <source>
        <dbReference type="Proteomes" id="UP000663870"/>
    </source>
</evidence>
<dbReference type="AlphaFoldDB" id="A0A815GCK3"/>
<accession>A0A815GCK3</accession>
<evidence type="ECO:0008006" key="6">
    <source>
        <dbReference type="Google" id="ProtNLM"/>
    </source>
</evidence>
<dbReference type="EMBL" id="CAJNOH010003473">
    <property type="protein sequence ID" value="CAF1337629.1"/>
    <property type="molecule type" value="Genomic_DNA"/>
</dbReference>
<keyword evidence="5" id="KW-1185">Reference proteome</keyword>
<reference evidence="2" key="1">
    <citation type="submission" date="2021-02" db="EMBL/GenBank/DDBJ databases">
        <authorList>
            <person name="Nowell W R."/>
        </authorList>
    </citation>
    <scope>NUCLEOTIDE SEQUENCE</scope>
</reference>